<sequence length="143" mass="16675">MPSSSSSILKPNVVVIVKIRILGQSQLHHEVPKRRMSHVCKEVLQFSIEVVRALSISEDPLVDIAQMMSKLWLMIVVPDIDAVEPLHQRLKLRQRYHSHHNVCKVEHLGNWHIMLGLITSRLMVDVHISFVEFEEFEDLRRLM</sequence>
<name>A0A915EMY6_9BILA</name>
<dbReference type="AlphaFoldDB" id="A0A915EMY6"/>
<proteinExistence type="predicted"/>
<accession>A0A915EMY6</accession>
<reference evidence="2" key="1">
    <citation type="submission" date="2022-11" db="UniProtKB">
        <authorList>
            <consortium name="WormBaseParasite"/>
        </authorList>
    </citation>
    <scope>IDENTIFICATION</scope>
</reference>
<dbReference type="WBParaSite" id="jg7960">
    <property type="protein sequence ID" value="jg7960"/>
    <property type="gene ID" value="jg7960"/>
</dbReference>
<organism evidence="1 2">
    <name type="scientific">Ditylenchus dipsaci</name>
    <dbReference type="NCBI Taxonomy" id="166011"/>
    <lineage>
        <taxon>Eukaryota</taxon>
        <taxon>Metazoa</taxon>
        <taxon>Ecdysozoa</taxon>
        <taxon>Nematoda</taxon>
        <taxon>Chromadorea</taxon>
        <taxon>Rhabditida</taxon>
        <taxon>Tylenchina</taxon>
        <taxon>Tylenchomorpha</taxon>
        <taxon>Sphaerularioidea</taxon>
        <taxon>Anguinidae</taxon>
        <taxon>Anguininae</taxon>
        <taxon>Ditylenchus</taxon>
    </lineage>
</organism>
<keyword evidence="1" id="KW-1185">Reference proteome</keyword>
<dbReference type="Proteomes" id="UP000887574">
    <property type="component" value="Unplaced"/>
</dbReference>
<evidence type="ECO:0000313" key="1">
    <source>
        <dbReference type="Proteomes" id="UP000887574"/>
    </source>
</evidence>
<evidence type="ECO:0000313" key="2">
    <source>
        <dbReference type="WBParaSite" id="jg7960"/>
    </source>
</evidence>
<protein>
    <submittedName>
        <fullName evidence="2">Uncharacterized protein</fullName>
    </submittedName>
</protein>